<reference evidence="16 22" key="4">
    <citation type="submission" date="2017-12" db="EMBL/GenBank/DDBJ databases">
        <title>Phylogenetic diversity of female urinary microbiome.</title>
        <authorList>
            <person name="Thomas-White K."/>
            <person name="Wolfe A.J."/>
        </authorList>
    </citation>
    <scope>NUCLEOTIDE SEQUENCE [LARGE SCALE GENOMIC DNA]</scope>
    <source>
        <strain evidence="16 22">UMB0085</strain>
    </source>
</reference>
<dbReference type="GO" id="GO:0005886">
    <property type="term" value="C:plasma membrane"/>
    <property type="evidence" value="ECO:0007669"/>
    <property type="project" value="UniProtKB-SubCell"/>
</dbReference>
<dbReference type="GO" id="GO:0004177">
    <property type="term" value="F:aminopeptidase activity"/>
    <property type="evidence" value="ECO:0007669"/>
    <property type="project" value="UniProtKB-KW"/>
</dbReference>
<dbReference type="EMBL" id="CP047142">
    <property type="protein sequence ID" value="QHQ68469.1"/>
    <property type="molecule type" value="Genomic_DNA"/>
</dbReference>
<reference evidence="19 23" key="3">
    <citation type="submission" date="2017-06" db="EMBL/GenBank/DDBJ databases">
        <authorList>
            <person name="Swanenburg J."/>
            <person name="Kort R."/>
        </authorList>
    </citation>
    <scope>NUCLEOTIDE SEQUENCE [LARGE SCALE GENOMIC DNA]</scope>
    <source>
        <strain evidence="19 23">RL05</strain>
    </source>
</reference>
<protein>
    <submittedName>
        <fullName evidence="11">Methionine aminopeptidase Map</fullName>
    </submittedName>
    <submittedName>
        <fullName evidence="10">Ribonuclease BN-like family protein</fullName>
    </submittedName>
    <submittedName>
        <fullName evidence="14">YihY family inner membrane protein</fullName>
    </submittedName>
    <submittedName>
        <fullName evidence="7">YihY/virulence factor BrkB family protein</fullName>
    </submittedName>
</protein>
<dbReference type="AlphaFoldDB" id="A0A120DLT8"/>
<keyword evidence="5 6" id="KW-0472">Membrane</keyword>
<keyword evidence="2" id="KW-1003">Cell membrane</keyword>
<dbReference type="EMBL" id="JAVTXN010000001">
    <property type="protein sequence ID" value="MDT9608575.1"/>
    <property type="molecule type" value="Genomic_DNA"/>
</dbReference>
<dbReference type="RefSeq" id="WP_005725308.1">
    <property type="nucleotide sequence ID" value="NZ_AP025162.1"/>
</dbReference>
<feature type="transmembrane region" description="Helical" evidence="6">
    <location>
        <begin position="252"/>
        <end position="274"/>
    </location>
</feature>
<evidence type="ECO:0000256" key="2">
    <source>
        <dbReference type="ARBA" id="ARBA00022475"/>
    </source>
</evidence>
<evidence type="ECO:0000313" key="27">
    <source>
        <dbReference type="Proteomes" id="UP000464915"/>
    </source>
</evidence>
<dbReference type="Proteomes" id="UP000510660">
    <property type="component" value="Chromosome"/>
</dbReference>
<evidence type="ECO:0000313" key="12">
    <source>
        <dbReference type="EMBL" id="MDK6503486.1"/>
    </source>
</evidence>
<dbReference type="EMBL" id="VUAO01000003">
    <property type="protein sequence ID" value="KAA8799399.1"/>
    <property type="molecule type" value="Genomic_DNA"/>
</dbReference>
<evidence type="ECO:0000313" key="21">
    <source>
        <dbReference type="Proteomes" id="UP000231914"/>
    </source>
</evidence>
<dbReference type="EMBL" id="NKLP01000059">
    <property type="protein sequence ID" value="TDN32782.1"/>
    <property type="molecule type" value="Genomic_DNA"/>
</dbReference>
<keyword evidence="11" id="KW-0031">Aminopeptidase</keyword>
<dbReference type="EMBL" id="WBOB01000001">
    <property type="protein sequence ID" value="KAB1978429.1"/>
    <property type="molecule type" value="Genomic_DNA"/>
</dbReference>
<keyword evidence="11" id="KW-0378">Hydrolase</keyword>
<dbReference type="PANTHER" id="PTHR30213">
    <property type="entry name" value="INNER MEMBRANE PROTEIN YHJD"/>
    <property type="match status" value="1"/>
</dbReference>
<dbReference type="Proteomes" id="UP000067598">
    <property type="component" value="Unassembled WGS sequence"/>
</dbReference>
<dbReference type="Proteomes" id="UP000784793">
    <property type="component" value="Unassembled WGS sequence"/>
</dbReference>
<evidence type="ECO:0000313" key="23">
    <source>
        <dbReference type="Proteomes" id="UP000295195"/>
    </source>
</evidence>
<dbReference type="InterPro" id="IPR017039">
    <property type="entry name" value="Virul_fac_BrkB"/>
</dbReference>
<dbReference type="Proteomes" id="UP000295195">
    <property type="component" value="Unassembled WGS sequence"/>
</dbReference>
<evidence type="ECO:0000313" key="22">
    <source>
        <dbReference type="Proteomes" id="UP000235119"/>
    </source>
</evidence>
<reference evidence="11" key="10">
    <citation type="submission" date="2020-07" db="EMBL/GenBank/DDBJ databases">
        <title>Comparative genomics analyses of Lactobacillus crispatus isolated from different ecological niches.</title>
        <authorList>
            <person name="Mancino W."/>
            <person name="Mancabelli L."/>
            <person name="Lugli G.A."/>
            <person name="Milani C."/>
            <person name="Viappiani A."/>
            <person name="Anzalone R."/>
            <person name="Longhi G."/>
            <person name="Ventura M."/>
            <person name="Turroni F."/>
        </authorList>
    </citation>
    <scope>NUCLEOTIDE SEQUENCE</scope>
    <source>
        <strain evidence="11">LB65</strain>
    </source>
</reference>
<dbReference type="Proteomes" id="UP000322051">
    <property type="component" value="Unassembled WGS sequence"/>
</dbReference>
<reference evidence="18 28" key="8">
    <citation type="submission" date="2020-01" db="EMBL/GenBank/DDBJ databases">
        <title>Complete and circular genome sequences of six lactobacillus isolates from horses.</title>
        <authorList>
            <person name="Hassan H.M."/>
        </authorList>
    </citation>
    <scope>NUCLEOTIDE SEQUENCE [LARGE SCALE GENOMIC DNA]</scope>
    <source>
        <strain evidence="18 28">1D</strain>
    </source>
</reference>
<accession>A0A120DLT8</accession>
<keyword evidence="11" id="KW-0645">Protease</keyword>
<dbReference type="EMBL" id="LJGP01000007">
    <property type="protein sequence ID" value="KWU04530.1"/>
    <property type="molecule type" value="Genomic_DNA"/>
</dbReference>
<evidence type="ECO:0000313" key="19">
    <source>
        <dbReference type="EMBL" id="TDN32782.1"/>
    </source>
</evidence>
<evidence type="ECO:0000313" key="24">
    <source>
        <dbReference type="Proteomes" id="UP000322051"/>
    </source>
</evidence>
<dbReference type="EMBL" id="JASOGN010000055">
    <property type="protein sequence ID" value="MDK6503486.1"/>
    <property type="molecule type" value="Genomic_DNA"/>
</dbReference>
<evidence type="ECO:0000313" key="14">
    <source>
        <dbReference type="EMBL" id="MYN53109.1"/>
    </source>
</evidence>
<dbReference type="Proteomes" id="UP001230300">
    <property type="component" value="Unassembled WGS sequence"/>
</dbReference>
<evidence type="ECO:0000313" key="26">
    <source>
        <dbReference type="Proteomes" id="UP000460132"/>
    </source>
</evidence>
<feature type="transmembrane region" description="Helical" evidence="6">
    <location>
        <begin position="188"/>
        <end position="205"/>
    </location>
</feature>
<accession>A0A6P1TXP5</accession>
<dbReference type="Pfam" id="PF03631">
    <property type="entry name" value="Virul_fac_BrkB"/>
    <property type="match status" value="1"/>
</dbReference>
<evidence type="ECO:0000256" key="3">
    <source>
        <dbReference type="ARBA" id="ARBA00022692"/>
    </source>
</evidence>
<evidence type="ECO:0000256" key="4">
    <source>
        <dbReference type="ARBA" id="ARBA00022989"/>
    </source>
</evidence>
<keyword evidence="4 6" id="KW-1133">Transmembrane helix</keyword>
<sequence length="307" mass="35027">MKNGKNHFGLKIGQFISTLRTTLSQGEIFASSIIIAYYILFSIFPIIIIIGNVLPLFHIDTAPIAEYLNLVFPDQVSKFIMPIINSLLKTTSTGYISFGIVFAVWSLSNMVNAIRLGENRLYGVHQVELKLSMLNFLWTRTITFVFTGLMILVFTIATLALVFGQQVLNFLGPIFQLPLNEISKIFSYRYPVLILVMMLALWYLNYVLPNIKLKKRVIWPGVFVTVVGWLALSFLFSFYLHHFPITWENYGIVGTFIIFMLWLNIAAVLFLFGVGVNAAIVRNRVGQVEYSAGRIASYIQKKRRKTK</sequence>
<dbReference type="EMBL" id="DYXB01000149">
    <property type="protein sequence ID" value="HJF10969.1"/>
    <property type="molecule type" value="Genomic_DNA"/>
</dbReference>
<evidence type="ECO:0000313" key="8">
    <source>
        <dbReference type="EMBL" id="KAA8799399.1"/>
    </source>
</evidence>
<dbReference type="Proteomes" id="UP000460132">
    <property type="component" value="Unassembled WGS sequence"/>
</dbReference>
<dbReference type="PANTHER" id="PTHR30213:SF0">
    <property type="entry name" value="UPF0761 MEMBRANE PROTEIN YIHY"/>
    <property type="match status" value="1"/>
</dbReference>
<reference evidence="13" key="14">
    <citation type="submission" date="2023-08" db="EMBL/GenBank/DDBJ databases">
        <title>Lactobacillus from the Female Urinary Tract.</title>
        <authorList>
            <person name="Stegman N."/>
            <person name="Jackson B."/>
            <person name="Steiling M."/>
            <person name="Sedano C."/>
            <person name="Wolfe A."/>
            <person name="Putonti C."/>
        </authorList>
    </citation>
    <scope>NUCLEOTIDE SEQUENCE</scope>
    <source>
        <strain evidence="13">UMB5661</strain>
    </source>
</reference>
<reference evidence="7" key="12">
    <citation type="submission" date="2021-09" db="EMBL/GenBank/DDBJ databases">
        <authorList>
            <person name="Gilroy R."/>
        </authorList>
    </citation>
    <scope>NUCLEOTIDE SEQUENCE</scope>
    <source>
        <strain evidence="7">CHK194-22301</strain>
    </source>
</reference>
<dbReference type="Proteomes" id="UP000231914">
    <property type="component" value="Unassembled WGS sequence"/>
</dbReference>
<dbReference type="OMA" id="AVIEHMS"/>
<evidence type="ECO:0000313" key="9">
    <source>
        <dbReference type="EMBL" id="KAB1978429.1"/>
    </source>
</evidence>
<evidence type="ECO:0000313" key="28">
    <source>
        <dbReference type="Proteomes" id="UP000510660"/>
    </source>
</evidence>
<dbReference type="EMBL" id="JACCPP010000009">
    <property type="protein sequence ID" value="MBI1707506.1"/>
    <property type="molecule type" value="Genomic_DNA"/>
</dbReference>
<keyword evidence="3 6" id="KW-0812">Transmembrane</keyword>
<evidence type="ECO:0000313" key="11">
    <source>
        <dbReference type="EMBL" id="MBI1707506.1"/>
    </source>
</evidence>
<evidence type="ECO:0000313" key="13">
    <source>
        <dbReference type="EMBL" id="MDT9608575.1"/>
    </source>
</evidence>
<evidence type="ECO:0000256" key="5">
    <source>
        <dbReference type="ARBA" id="ARBA00023136"/>
    </source>
</evidence>
<evidence type="ECO:0000313" key="18">
    <source>
        <dbReference type="EMBL" id="QLL74490.1"/>
    </source>
</evidence>
<reference evidence="10 20" key="1">
    <citation type="journal article" date="2016" name="Microbiology (Mosc.)">
        <title>Comparison of Lactobacillus crispatus isolates from Lactobacillus-dominated vaginal microbiomes with isolates from microbiomes containing bacterial vaginosis-associated bacteria.</title>
        <authorList>
            <person name="Abdelmaksoud A.A."/>
            <person name="Koparde V.N."/>
            <person name="Sheth N.U."/>
            <person name="Serrano M.G."/>
            <person name="Glascock A.L."/>
            <person name="Fettweis J.M."/>
            <person name="Strauss Iii J.F."/>
            <person name="Buck G.A."/>
            <person name="Jefferson K.K."/>
        </authorList>
    </citation>
    <scope>NUCLEOTIDE SEQUENCE [LARGE SCALE GENOMIC DNA]</scope>
    <source>
        <strain evidence="10 20">VMC3</strain>
    </source>
</reference>
<evidence type="ECO:0000256" key="1">
    <source>
        <dbReference type="ARBA" id="ARBA00004651"/>
    </source>
</evidence>
<feature type="transmembrane region" description="Helical" evidence="6">
    <location>
        <begin position="217"/>
        <end position="240"/>
    </location>
</feature>
<reference evidence="8 24" key="5">
    <citation type="submission" date="2019-09" db="EMBL/GenBank/DDBJ databases">
        <title>Comparative analysis of L. crispatus genomes revealed niche specific adaptation to different host and body sites.</title>
        <authorList>
            <person name="Pan M."/>
            <person name="Hidalgo-Cantabrana C."/>
            <person name="Barrangou R."/>
        </authorList>
    </citation>
    <scope>NUCLEOTIDE SEQUENCE [LARGE SCALE GENOMIC DNA]</scope>
    <source>
        <strain evidence="8 24">NCK973</strain>
    </source>
</reference>
<gene>
    <name evidence="10" type="ORF">AEL95_01435</name>
    <name evidence="15" type="ORF">BHU41_05825</name>
    <name evidence="19" type="ORF">CEE75_03545</name>
    <name evidence="16" type="ORF">CYJ79_07890</name>
    <name evidence="8" type="ORF">F1C02_02000</name>
    <name evidence="9" type="ORF">F8251_00170</name>
    <name evidence="17" type="ORF">GSR61_07810</name>
    <name evidence="14" type="ORF">GTK63_01990</name>
    <name evidence="18" type="ORF">GTO85_09045</name>
    <name evidence="11" type="ORF">HYQ56_0485</name>
    <name evidence="7" type="ORF">K8V23_09375</name>
    <name evidence="12" type="ORF">QP235_09960</name>
    <name evidence="13" type="ORF">RON39_00230</name>
</gene>
<evidence type="ECO:0000313" key="16">
    <source>
        <dbReference type="EMBL" id="PLT10894.1"/>
    </source>
</evidence>
<evidence type="ECO:0000313" key="20">
    <source>
        <dbReference type="Proteomes" id="UP000067598"/>
    </source>
</evidence>
<reference evidence="14 26" key="9">
    <citation type="submission" date="2020-01" db="EMBL/GenBank/DDBJ databases">
        <title>Vaginal microbiome of pregnant Indian women: Insights into the genome of dominants Lactobacillus species.</title>
        <authorList>
            <person name="Das B."/>
            <person name="Mehta O."/>
            <person name="Ghosh T.S."/>
            <person name="Kothidar A."/>
            <person name="Gowtham M.R."/>
            <person name="Mitra R."/>
            <person name="Kshetrapal P."/>
            <person name="Wadhwa N."/>
            <person name="Thiruvengadam R."/>
            <person name="Nair G.B."/>
            <person name="Bhatnagar S."/>
            <person name="Pore S."/>
        </authorList>
    </citation>
    <scope>NUCLEOTIDE SEQUENCE [LARGE SCALE GENOMIC DNA]</scope>
    <source>
        <strain evidence="14 26">Indica2</strain>
    </source>
</reference>
<dbReference type="EMBL" id="PKIW01000038">
    <property type="protein sequence ID" value="PLT10894.1"/>
    <property type="molecule type" value="Genomic_DNA"/>
</dbReference>
<evidence type="ECO:0000313" key="25">
    <source>
        <dbReference type="Proteomes" id="UP000430323"/>
    </source>
</evidence>
<reference evidence="12" key="13">
    <citation type="submission" date="2023-05" db="EMBL/GenBank/DDBJ databases">
        <title>Cataloging the Phylogenetic Diversity of Human Bladder Bacteria.</title>
        <authorList>
            <person name="Du J."/>
        </authorList>
    </citation>
    <scope>NUCLEOTIDE SEQUENCE</scope>
    <source>
        <strain evidence="12">UMB9226</strain>
    </source>
</reference>
<reference evidence="17 27" key="7">
    <citation type="submission" date="2019-12" db="EMBL/GenBank/DDBJ databases">
        <title>Complete Genome Sequences of Lactobacillus strains, C25 and P38, Isolated from Chicken Cecum.</title>
        <authorList>
            <person name="Hassan H.M."/>
            <person name="Mendoza M."/>
            <person name="Rezvani M."/>
            <person name="Koci M.D."/>
            <person name="Dickey A.N."/>
            <person name="Scholl E.H."/>
        </authorList>
    </citation>
    <scope>NUCLEOTIDE SEQUENCE [LARGE SCALE GENOMIC DNA]</scope>
    <source>
        <strain evidence="17 27">C25</strain>
    </source>
</reference>
<dbReference type="Proteomes" id="UP000430323">
    <property type="component" value="Unassembled WGS sequence"/>
</dbReference>
<evidence type="ECO:0000313" key="15">
    <source>
        <dbReference type="EMBL" id="PJZ17630.1"/>
    </source>
</evidence>
<evidence type="ECO:0000313" key="17">
    <source>
        <dbReference type="EMBL" id="QHQ68469.1"/>
    </source>
</evidence>
<dbReference type="NCBIfam" id="TIGR00765">
    <property type="entry name" value="yihY_not_rbn"/>
    <property type="match status" value="1"/>
</dbReference>
<comment type="subcellular location">
    <subcellularLocation>
        <location evidence="1">Cell membrane</location>
        <topology evidence="1">Multi-pass membrane protein</topology>
    </subcellularLocation>
</comment>
<feature type="transmembrane region" description="Helical" evidence="6">
    <location>
        <begin position="137"/>
        <end position="168"/>
    </location>
</feature>
<dbReference type="EMBL" id="WWFF01000002">
    <property type="protein sequence ID" value="MYN53109.1"/>
    <property type="molecule type" value="Genomic_DNA"/>
</dbReference>
<dbReference type="Proteomes" id="UP001253287">
    <property type="component" value="Unassembled WGS sequence"/>
</dbReference>
<dbReference type="GeneID" id="69823029"/>
<dbReference type="Proteomes" id="UP001194414">
    <property type="component" value="Unassembled WGS sequence"/>
</dbReference>
<evidence type="ECO:0000313" key="10">
    <source>
        <dbReference type="EMBL" id="KWU04530.1"/>
    </source>
</evidence>
<dbReference type="PIRSF" id="PIRSF035875">
    <property type="entry name" value="RNase_BN"/>
    <property type="match status" value="1"/>
</dbReference>
<dbReference type="Proteomes" id="UP000235119">
    <property type="component" value="Unassembled WGS sequence"/>
</dbReference>
<evidence type="ECO:0000313" key="7">
    <source>
        <dbReference type="EMBL" id="HJF10969.1"/>
    </source>
</evidence>
<dbReference type="EMBL" id="MKXG01000012">
    <property type="protein sequence ID" value="PJZ17630.1"/>
    <property type="molecule type" value="Genomic_DNA"/>
</dbReference>
<dbReference type="Proteomes" id="UP000464915">
    <property type="component" value="Chromosome"/>
</dbReference>
<organism evidence="10 20">
    <name type="scientific">Lactobacillus crispatus</name>
    <dbReference type="NCBI Taxonomy" id="47770"/>
    <lineage>
        <taxon>Bacteria</taxon>
        <taxon>Bacillati</taxon>
        <taxon>Bacillota</taxon>
        <taxon>Bacilli</taxon>
        <taxon>Lactobacillales</taxon>
        <taxon>Lactobacillaceae</taxon>
        <taxon>Lactobacillus</taxon>
    </lineage>
</organism>
<name>A0A120DLT8_9LACO</name>
<dbReference type="PATRIC" id="fig|47770.28.peg.1849"/>
<dbReference type="EMBL" id="CP047415">
    <property type="protein sequence ID" value="QLL74490.1"/>
    <property type="molecule type" value="Genomic_DNA"/>
</dbReference>
<feature type="transmembrane region" description="Helical" evidence="6">
    <location>
        <begin position="28"/>
        <end position="50"/>
    </location>
</feature>
<reference evidence="15 21" key="2">
    <citation type="submission" date="2016-10" db="EMBL/GenBank/DDBJ databases">
        <title>WGS of isloates from the oral cavity of healthy individuals.</title>
        <authorList>
            <person name="Sharma S."/>
            <person name="Pal V.K."/>
            <person name="Patil P.B."/>
            <person name="Korpole S."/>
            <person name="Grover V."/>
        </authorList>
    </citation>
    <scope>NUCLEOTIDE SEQUENCE [LARGE SCALE GENOMIC DNA]</scope>
    <source>
        <strain evidence="15 21">DISK12</strain>
    </source>
</reference>
<evidence type="ECO:0000256" key="6">
    <source>
        <dbReference type="SAM" id="Phobius"/>
    </source>
</evidence>
<reference evidence="9 25" key="6">
    <citation type="submission" date="2019-09" db="EMBL/GenBank/DDBJ databases">
        <title>Investigation of probiotic properties of different lactic acid bacteria.</title>
        <authorList>
            <person name="Jaomanjaka F."/>
            <person name="Blanc P."/>
        </authorList>
    </citation>
    <scope>NUCLEOTIDE SEQUENCE [LARGE SCALE GENOMIC DNA]</scope>
    <source>
        <strain evidence="9 25">BIO6272</strain>
    </source>
</reference>
<reference evidence="7" key="11">
    <citation type="journal article" date="2021" name="PeerJ">
        <title>Extensive microbial diversity within the chicken gut microbiome revealed by metagenomics and culture.</title>
        <authorList>
            <person name="Gilroy R."/>
            <person name="Ravi A."/>
            <person name="Getino M."/>
            <person name="Pursley I."/>
            <person name="Horton D.L."/>
            <person name="Alikhan N.F."/>
            <person name="Baker D."/>
            <person name="Gharbi K."/>
            <person name="Hall N."/>
            <person name="Watson M."/>
            <person name="Adriaenssens E.M."/>
            <person name="Foster-Nyarko E."/>
            <person name="Jarju S."/>
            <person name="Secka A."/>
            <person name="Antonio M."/>
            <person name="Oren A."/>
            <person name="Chaudhuri R.R."/>
            <person name="La Ragione R."/>
            <person name="Hildebrand F."/>
            <person name="Pallen M.J."/>
        </authorList>
    </citation>
    <scope>NUCLEOTIDE SEQUENCE</scope>
    <source>
        <strain evidence="7">CHK194-22301</strain>
    </source>
</reference>
<proteinExistence type="predicted"/>